<sequence>MSRLPFLASVLLLSMGGGQAHGQPPPATESATARARCAQLVEYWDRYNAGKGEGGGSMDMPRKSAISDCAAGRTEAGIRTMEELLRRNGYAVPPP</sequence>
<dbReference type="Proteomes" id="UP001198862">
    <property type="component" value="Unassembled WGS sequence"/>
</dbReference>
<gene>
    <name evidence="2" type="ORF">LJ725_10520</name>
</gene>
<accession>A0ABS8KTR6</accession>
<comment type="caution">
    <text evidence="2">The sequence shown here is derived from an EMBL/GenBank/DDBJ whole genome shotgun (WGS) entry which is preliminary data.</text>
</comment>
<evidence type="ECO:0000256" key="1">
    <source>
        <dbReference type="SAM" id="SignalP"/>
    </source>
</evidence>
<protein>
    <submittedName>
        <fullName evidence="2">Uncharacterized protein</fullName>
    </submittedName>
</protein>
<evidence type="ECO:0000313" key="2">
    <source>
        <dbReference type="EMBL" id="MCC8429404.1"/>
    </source>
</evidence>
<organism evidence="2 3">
    <name type="scientific">Reyranella aquatilis</name>
    <dbReference type="NCBI Taxonomy" id="2035356"/>
    <lineage>
        <taxon>Bacteria</taxon>
        <taxon>Pseudomonadati</taxon>
        <taxon>Pseudomonadota</taxon>
        <taxon>Alphaproteobacteria</taxon>
        <taxon>Hyphomicrobiales</taxon>
        <taxon>Reyranellaceae</taxon>
        <taxon>Reyranella</taxon>
    </lineage>
</organism>
<dbReference type="RefSeq" id="WP_230550608.1">
    <property type="nucleotide sequence ID" value="NZ_JAJISD010000004.1"/>
</dbReference>
<proteinExistence type="predicted"/>
<keyword evidence="3" id="KW-1185">Reference proteome</keyword>
<feature type="chain" id="PRO_5047488792" evidence="1">
    <location>
        <begin position="23"/>
        <end position="95"/>
    </location>
</feature>
<evidence type="ECO:0000313" key="3">
    <source>
        <dbReference type="Proteomes" id="UP001198862"/>
    </source>
</evidence>
<reference evidence="2 3" key="1">
    <citation type="submission" date="2021-11" db="EMBL/GenBank/DDBJ databases">
        <authorList>
            <person name="Lee D.-H."/>
            <person name="Kim S.-B."/>
        </authorList>
    </citation>
    <scope>NUCLEOTIDE SEQUENCE [LARGE SCALE GENOMIC DNA]</scope>
    <source>
        <strain evidence="2 3">KCTC 52223</strain>
    </source>
</reference>
<name>A0ABS8KTR6_9HYPH</name>
<dbReference type="EMBL" id="JAJISD010000004">
    <property type="protein sequence ID" value="MCC8429404.1"/>
    <property type="molecule type" value="Genomic_DNA"/>
</dbReference>
<keyword evidence="1" id="KW-0732">Signal</keyword>
<feature type="signal peptide" evidence="1">
    <location>
        <begin position="1"/>
        <end position="22"/>
    </location>
</feature>